<dbReference type="Proteomes" id="UP001262889">
    <property type="component" value="Unassembled WGS sequence"/>
</dbReference>
<feature type="transmembrane region" description="Helical" evidence="1">
    <location>
        <begin position="60"/>
        <end position="80"/>
    </location>
</feature>
<keyword evidence="1" id="KW-1133">Transmembrane helix</keyword>
<dbReference type="Pfam" id="PF11750">
    <property type="entry name" value="DUF3307"/>
    <property type="match status" value="1"/>
</dbReference>
<evidence type="ECO:0000313" key="3">
    <source>
        <dbReference type="Proteomes" id="UP001262889"/>
    </source>
</evidence>
<keyword evidence="3" id="KW-1185">Reference proteome</keyword>
<reference evidence="2 3" key="1">
    <citation type="submission" date="2023-09" db="EMBL/GenBank/DDBJ databases">
        <authorList>
            <person name="Rey-Velasco X."/>
        </authorList>
    </citation>
    <scope>NUCLEOTIDE SEQUENCE [LARGE SCALE GENOMIC DNA]</scope>
    <source>
        <strain evidence="2 3">F363</strain>
    </source>
</reference>
<sequence>MMPLLVLLQLLLAHILTDFVFQPTKWVLHKRKFKAASGYLYLHSLIAGILTYILLQNWKLWYIALFISLTHFFIDFWKLIHKKDNLRVFLLDQFFHLLIILAAWVYLTYGFGEIIPFIGNFFSSTAVLAIITGYLLVIFPVGFIIGKATQRWHNELLEDGKSVSLEAAGRYIGIFERILVLTFILTGNFSAIGFLIAAKSILRFSDKSEAGARKQTEYVLIGTLMSFAITIVLGLLIYHISF</sequence>
<accession>A0ABU3C5X3</accession>
<feature type="transmembrane region" description="Helical" evidence="1">
    <location>
        <begin position="121"/>
        <end position="145"/>
    </location>
</feature>
<dbReference type="EMBL" id="JAVRHQ010000002">
    <property type="protein sequence ID" value="MDT0641732.1"/>
    <property type="molecule type" value="Genomic_DNA"/>
</dbReference>
<feature type="transmembrane region" description="Helical" evidence="1">
    <location>
        <begin position="86"/>
        <end position="109"/>
    </location>
</feature>
<dbReference type="InterPro" id="IPR021737">
    <property type="entry name" value="Phage_phiKZ_Orf197"/>
</dbReference>
<feature type="transmembrane region" description="Helical" evidence="1">
    <location>
        <begin position="218"/>
        <end position="240"/>
    </location>
</feature>
<feature type="transmembrane region" description="Helical" evidence="1">
    <location>
        <begin position="178"/>
        <end position="197"/>
    </location>
</feature>
<comment type="caution">
    <text evidence="2">The sequence shown here is derived from an EMBL/GenBank/DDBJ whole genome shotgun (WGS) entry which is preliminary data.</text>
</comment>
<feature type="transmembrane region" description="Helical" evidence="1">
    <location>
        <begin position="36"/>
        <end position="55"/>
    </location>
</feature>
<keyword evidence="1" id="KW-0472">Membrane</keyword>
<proteinExistence type="predicted"/>
<dbReference type="RefSeq" id="WP_311533443.1">
    <property type="nucleotide sequence ID" value="NZ_JAVRHQ010000002.1"/>
</dbReference>
<gene>
    <name evidence="2" type="ORF">RM553_02705</name>
</gene>
<keyword evidence="1" id="KW-0812">Transmembrane</keyword>
<organism evidence="2 3">
    <name type="scientific">Autumnicola tepida</name>
    <dbReference type="NCBI Taxonomy" id="3075595"/>
    <lineage>
        <taxon>Bacteria</taxon>
        <taxon>Pseudomonadati</taxon>
        <taxon>Bacteroidota</taxon>
        <taxon>Flavobacteriia</taxon>
        <taxon>Flavobacteriales</taxon>
        <taxon>Flavobacteriaceae</taxon>
        <taxon>Autumnicola</taxon>
    </lineage>
</organism>
<protein>
    <submittedName>
        <fullName evidence="2">DUF3307 domain-containing protein</fullName>
    </submittedName>
</protein>
<evidence type="ECO:0000256" key="1">
    <source>
        <dbReference type="SAM" id="Phobius"/>
    </source>
</evidence>
<evidence type="ECO:0000313" key="2">
    <source>
        <dbReference type="EMBL" id="MDT0641732.1"/>
    </source>
</evidence>
<name>A0ABU3C5X3_9FLAO</name>